<reference evidence="14 15" key="1">
    <citation type="journal article" date="2009" name="Stand. Genomic Sci.">
        <title>Complete genome sequence of Cryptobacterium curtum type strain (12-3).</title>
        <authorList>
            <person name="Mavrommatis K."/>
            <person name="Pukall R."/>
            <person name="Rohde C."/>
            <person name="Chen F."/>
            <person name="Sims D."/>
            <person name="Brettin T."/>
            <person name="Kuske C."/>
            <person name="Detter J.C."/>
            <person name="Han C."/>
            <person name="Lapidus A."/>
            <person name="Copeland A."/>
            <person name="Glavina Del Rio T."/>
            <person name="Nolan M."/>
            <person name="Lucas S."/>
            <person name="Tice H."/>
            <person name="Cheng J.F."/>
            <person name="Bruce D."/>
            <person name="Goodwin L."/>
            <person name="Pitluck S."/>
            <person name="Ovchinnikova G."/>
            <person name="Pati A."/>
            <person name="Ivanova N."/>
            <person name="Chen A."/>
            <person name="Palaniappan K."/>
            <person name="Chain P."/>
            <person name="D'haeseleer P."/>
            <person name="Goker M."/>
            <person name="Bristow J."/>
            <person name="Eisen J.A."/>
            <person name="Markowitz V."/>
            <person name="Hugenholtz P."/>
            <person name="Rohde M."/>
            <person name="Klenk H.P."/>
            <person name="Kyrpides N.C."/>
        </authorList>
    </citation>
    <scope>NUCLEOTIDE SEQUENCE [LARGE SCALE GENOMIC DNA]</scope>
    <source>
        <strain evidence="15">ATCC 700683 / DSM 15641 / 12-3</strain>
    </source>
</reference>
<protein>
    <recommendedName>
        <fullName evidence="4 12">Ribosomal RNA small subunit methyltransferase E</fullName>
        <ecNumber evidence="3 12">2.1.1.193</ecNumber>
    </recommendedName>
</protein>
<dbReference type="PANTHER" id="PTHR30027">
    <property type="entry name" value="RIBOSOMAL RNA SMALL SUBUNIT METHYLTRANSFERASE E"/>
    <property type="match status" value="1"/>
</dbReference>
<dbReference type="KEGG" id="ccu:Ccur_07670"/>
<dbReference type="PIRSF" id="PIRSF015601">
    <property type="entry name" value="MTase_slr0722"/>
    <property type="match status" value="1"/>
</dbReference>
<evidence type="ECO:0000256" key="3">
    <source>
        <dbReference type="ARBA" id="ARBA00012328"/>
    </source>
</evidence>
<dbReference type="GO" id="GO:0070042">
    <property type="term" value="F:rRNA (uridine-N3-)-methyltransferase activity"/>
    <property type="evidence" value="ECO:0007669"/>
    <property type="project" value="TreeGrafter"/>
</dbReference>
<dbReference type="InterPro" id="IPR006700">
    <property type="entry name" value="RsmE"/>
</dbReference>
<evidence type="ECO:0000313" key="14">
    <source>
        <dbReference type="EMBL" id="ACU94471.1"/>
    </source>
</evidence>
<evidence type="ECO:0000256" key="5">
    <source>
        <dbReference type="ARBA" id="ARBA00022490"/>
    </source>
</evidence>
<comment type="catalytic activity">
    <reaction evidence="11 12">
        <text>uridine(1498) in 16S rRNA + S-adenosyl-L-methionine = N(3)-methyluridine(1498) in 16S rRNA + S-adenosyl-L-homocysteine + H(+)</text>
        <dbReference type="Rhea" id="RHEA:42920"/>
        <dbReference type="Rhea" id="RHEA-COMP:10283"/>
        <dbReference type="Rhea" id="RHEA-COMP:10284"/>
        <dbReference type="ChEBI" id="CHEBI:15378"/>
        <dbReference type="ChEBI" id="CHEBI:57856"/>
        <dbReference type="ChEBI" id="CHEBI:59789"/>
        <dbReference type="ChEBI" id="CHEBI:65315"/>
        <dbReference type="ChEBI" id="CHEBI:74502"/>
        <dbReference type="EC" id="2.1.1.193"/>
    </reaction>
</comment>
<dbReference type="InterPro" id="IPR046886">
    <property type="entry name" value="RsmE_MTase_dom"/>
</dbReference>
<proteinExistence type="inferred from homology"/>
<evidence type="ECO:0000256" key="6">
    <source>
        <dbReference type="ARBA" id="ARBA00022552"/>
    </source>
</evidence>
<evidence type="ECO:0000256" key="1">
    <source>
        <dbReference type="ARBA" id="ARBA00004496"/>
    </source>
</evidence>
<comment type="subcellular location">
    <subcellularLocation>
        <location evidence="1 12">Cytoplasm</location>
    </subcellularLocation>
</comment>
<accession>C7MNI1</accession>
<dbReference type="eggNOG" id="COG1385">
    <property type="taxonomic scope" value="Bacteria"/>
</dbReference>
<evidence type="ECO:0000256" key="8">
    <source>
        <dbReference type="ARBA" id="ARBA00022679"/>
    </source>
</evidence>
<evidence type="ECO:0000256" key="7">
    <source>
        <dbReference type="ARBA" id="ARBA00022603"/>
    </source>
</evidence>
<dbReference type="InterPro" id="IPR029028">
    <property type="entry name" value="Alpha/beta_knot_MTases"/>
</dbReference>
<keyword evidence="5 12" id="KW-0963">Cytoplasm</keyword>
<dbReference type="NCBIfam" id="TIGR00046">
    <property type="entry name" value="RsmE family RNA methyltransferase"/>
    <property type="match status" value="1"/>
</dbReference>
<evidence type="ECO:0000256" key="4">
    <source>
        <dbReference type="ARBA" id="ARBA00013673"/>
    </source>
</evidence>
<evidence type="ECO:0000313" key="15">
    <source>
        <dbReference type="Proteomes" id="UP000000954"/>
    </source>
</evidence>
<evidence type="ECO:0000256" key="2">
    <source>
        <dbReference type="ARBA" id="ARBA00005528"/>
    </source>
</evidence>
<dbReference type="PANTHER" id="PTHR30027:SF3">
    <property type="entry name" value="16S RRNA (URACIL(1498)-N(3))-METHYLTRANSFERASE"/>
    <property type="match status" value="1"/>
</dbReference>
<evidence type="ECO:0000256" key="9">
    <source>
        <dbReference type="ARBA" id="ARBA00022691"/>
    </source>
</evidence>
<dbReference type="CDD" id="cd18084">
    <property type="entry name" value="RsmE-like"/>
    <property type="match status" value="1"/>
</dbReference>
<evidence type="ECO:0000256" key="12">
    <source>
        <dbReference type="PIRNR" id="PIRNR015601"/>
    </source>
</evidence>
<keyword evidence="15" id="KW-1185">Reference proteome</keyword>
<dbReference type="HOGENOM" id="CLU_067442_5_1_11"/>
<gene>
    <name evidence="14" type="ordered locus">Ccur_07670</name>
</gene>
<dbReference type="GO" id="GO:0005737">
    <property type="term" value="C:cytoplasm"/>
    <property type="evidence" value="ECO:0007669"/>
    <property type="project" value="UniProtKB-SubCell"/>
</dbReference>
<dbReference type="SUPFAM" id="SSF75217">
    <property type="entry name" value="alpha/beta knot"/>
    <property type="match status" value="1"/>
</dbReference>
<dbReference type="EMBL" id="CP001682">
    <property type="protein sequence ID" value="ACU94471.1"/>
    <property type="molecule type" value="Genomic_DNA"/>
</dbReference>
<dbReference type="Gene3D" id="3.40.1280.10">
    <property type="match status" value="1"/>
</dbReference>
<dbReference type="Proteomes" id="UP000000954">
    <property type="component" value="Chromosome"/>
</dbReference>
<keyword evidence="8 12" id="KW-0808">Transferase</keyword>
<dbReference type="STRING" id="469378.Ccur_07670"/>
<dbReference type="InterPro" id="IPR015947">
    <property type="entry name" value="PUA-like_sf"/>
</dbReference>
<dbReference type="AlphaFoldDB" id="C7MNI1"/>
<dbReference type="InterPro" id="IPR029026">
    <property type="entry name" value="tRNA_m1G_MTases_N"/>
</dbReference>
<dbReference type="OrthoDB" id="9808126at2"/>
<keyword evidence="7 12" id="KW-0489">Methyltransferase</keyword>
<keyword evidence="6 12" id="KW-0698">rRNA processing</keyword>
<dbReference type="Pfam" id="PF04452">
    <property type="entry name" value="Methyltrans_RNA"/>
    <property type="match status" value="1"/>
</dbReference>
<organism evidence="14 15">
    <name type="scientific">Cryptobacterium curtum (strain ATCC 700683 / DSM 15641 / CCUG 43107 / 12-3)</name>
    <dbReference type="NCBI Taxonomy" id="469378"/>
    <lineage>
        <taxon>Bacteria</taxon>
        <taxon>Bacillati</taxon>
        <taxon>Actinomycetota</taxon>
        <taxon>Coriobacteriia</taxon>
        <taxon>Eggerthellales</taxon>
        <taxon>Eggerthellaceae</taxon>
        <taxon>Cryptobacterium</taxon>
    </lineage>
</organism>
<evidence type="ECO:0000256" key="10">
    <source>
        <dbReference type="ARBA" id="ARBA00025699"/>
    </source>
</evidence>
<comment type="similarity">
    <text evidence="2 12">Belongs to the RNA methyltransferase RsmE family.</text>
</comment>
<evidence type="ECO:0000259" key="13">
    <source>
        <dbReference type="Pfam" id="PF04452"/>
    </source>
</evidence>
<comment type="function">
    <text evidence="10 12">Specifically methylates the N3 position of the uracil ring of uridine 1498 (m3U1498) in 16S rRNA. Acts on the fully assembled 30S ribosomal subunit.</text>
</comment>
<keyword evidence="9 12" id="KW-0949">S-adenosyl-L-methionine</keyword>
<dbReference type="RefSeq" id="WP_012803159.1">
    <property type="nucleotide sequence ID" value="NC_013170.1"/>
</dbReference>
<sequence length="260" mass="27859">MSLARFFLPSQVLACEQESPFILRLSAEDEHHARVLRLAAGEHVAVVDAAQDYFECEIVSFYAAGMCVRIAAHNSASVDRPQVCLLQGISKGDKVDVVIRHATELGVTQFVPLACERSVVKLDGDKAHKRVGRWRAIAKSAAMQSGQPRIPEVTLPYRCDEVAEILSDATCILICWEEAHGVGVSEAIAQALQLSGQTAAHARVALVIGPEGGLTQHEVDYFLHMGPPAYAVTLGSSILRTETAGIVAPALALSTLGVLQ</sequence>
<dbReference type="EC" id="2.1.1.193" evidence="3 12"/>
<name>C7MNI1_CRYCD</name>
<dbReference type="GO" id="GO:0070475">
    <property type="term" value="P:rRNA base methylation"/>
    <property type="evidence" value="ECO:0007669"/>
    <property type="project" value="TreeGrafter"/>
</dbReference>
<dbReference type="SUPFAM" id="SSF88697">
    <property type="entry name" value="PUA domain-like"/>
    <property type="match status" value="1"/>
</dbReference>
<feature type="domain" description="Ribosomal RNA small subunit methyltransferase E methyltransferase" evidence="13">
    <location>
        <begin position="81"/>
        <end position="251"/>
    </location>
</feature>
<evidence type="ECO:0000256" key="11">
    <source>
        <dbReference type="ARBA" id="ARBA00047944"/>
    </source>
</evidence>